<dbReference type="Proteomes" id="UP000499080">
    <property type="component" value="Unassembled WGS sequence"/>
</dbReference>
<dbReference type="EMBL" id="BGPR01220819">
    <property type="protein sequence ID" value="GBN62055.1"/>
    <property type="molecule type" value="Genomic_DNA"/>
</dbReference>
<evidence type="ECO:0000313" key="4">
    <source>
        <dbReference type="Proteomes" id="UP000499080"/>
    </source>
</evidence>
<keyword evidence="4" id="KW-1185">Reference proteome</keyword>
<dbReference type="EMBL" id="BGPR01220772">
    <property type="protein sequence ID" value="GBN61944.1"/>
    <property type="molecule type" value="Genomic_DNA"/>
</dbReference>
<protein>
    <submittedName>
        <fullName evidence="1">Uncharacterized protein</fullName>
    </submittedName>
</protein>
<proteinExistence type="predicted"/>
<evidence type="ECO:0000313" key="1">
    <source>
        <dbReference type="EMBL" id="GBN61944.1"/>
    </source>
</evidence>
<name>A0A4Y2QEL6_ARAVE</name>
<accession>A0A4Y2QEL6</accession>
<organism evidence="1 4">
    <name type="scientific">Araneus ventricosus</name>
    <name type="common">Orbweaver spider</name>
    <name type="synonym">Epeira ventricosa</name>
    <dbReference type="NCBI Taxonomy" id="182803"/>
    <lineage>
        <taxon>Eukaryota</taxon>
        <taxon>Metazoa</taxon>
        <taxon>Ecdysozoa</taxon>
        <taxon>Arthropoda</taxon>
        <taxon>Chelicerata</taxon>
        <taxon>Arachnida</taxon>
        <taxon>Araneae</taxon>
        <taxon>Araneomorphae</taxon>
        <taxon>Entelegynae</taxon>
        <taxon>Araneoidea</taxon>
        <taxon>Araneidae</taxon>
        <taxon>Araneus</taxon>
    </lineage>
</organism>
<comment type="caution">
    <text evidence="1">The sequence shown here is derived from an EMBL/GenBank/DDBJ whole genome shotgun (WGS) entry which is preliminary data.</text>
</comment>
<evidence type="ECO:0000313" key="3">
    <source>
        <dbReference type="EMBL" id="GBN62095.1"/>
    </source>
</evidence>
<reference evidence="1 4" key="1">
    <citation type="journal article" date="2019" name="Sci. Rep.">
        <title>Orb-weaving spider Araneus ventricosus genome elucidates the spidroin gene catalogue.</title>
        <authorList>
            <person name="Kono N."/>
            <person name="Nakamura H."/>
            <person name="Ohtoshi R."/>
            <person name="Moran D.A.P."/>
            <person name="Shinohara A."/>
            <person name="Yoshida Y."/>
            <person name="Fujiwara M."/>
            <person name="Mori M."/>
            <person name="Tomita M."/>
            <person name="Arakawa K."/>
        </authorList>
    </citation>
    <scope>NUCLEOTIDE SEQUENCE [LARGE SCALE GENOMIC DNA]</scope>
</reference>
<gene>
    <name evidence="3" type="ORF">AVEN_168389_1</name>
    <name evidence="1" type="ORF">AVEN_3680_1</name>
    <name evidence="2" type="ORF">AVEN_68199_1</name>
</gene>
<evidence type="ECO:0000313" key="2">
    <source>
        <dbReference type="EMBL" id="GBN62055.1"/>
    </source>
</evidence>
<dbReference type="EMBL" id="BGPR01220843">
    <property type="protein sequence ID" value="GBN62095.1"/>
    <property type="molecule type" value="Genomic_DNA"/>
</dbReference>
<dbReference type="AlphaFoldDB" id="A0A4Y2QEL6"/>
<sequence>MCHAKHPARLMKSPPWRIICNVLASEFSRLSFVEAVGITKVATHVLTKARAAHVPRHTVRYRLAHLQAASVLMLPVPVWAALCCYMLV</sequence>